<feature type="domain" description="Cytochrome c-type biogenesis protein H Ig-like" evidence="6">
    <location>
        <begin position="324"/>
        <end position="417"/>
    </location>
</feature>
<dbReference type="PANTHER" id="PTHR47870">
    <property type="entry name" value="CYTOCHROME C-TYPE BIOGENESIS PROTEIN CCMH"/>
    <property type="match status" value="1"/>
</dbReference>
<proteinExistence type="predicted"/>
<organism evidence="8 9">
    <name type="scientific">Psychromonas aquatilis</name>
    <dbReference type="NCBI Taxonomy" id="2005072"/>
    <lineage>
        <taxon>Bacteria</taxon>
        <taxon>Pseudomonadati</taxon>
        <taxon>Pseudomonadota</taxon>
        <taxon>Gammaproteobacteria</taxon>
        <taxon>Alteromonadales</taxon>
        <taxon>Psychromonadaceae</taxon>
        <taxon>Psychromonas</taxon>
    </lineage>
</organism>
<dbReference type="InterPro" id="IPR051263">
    <property type="entry name" value="C-type_cytochrome_biogenesis"/>
</dbReference>
<evidence type="ECO:0000256" key="3">
    <source>
        <dbReference type="ARBA" id="ARBA00022748"/>
    </source>
</evidence>
<evidence type="ECO:0000256" key="5">
    <source>
        <dbReference type="SAM" id="Phobius"/>
    </source>
</evidence>
<reference evidence="8 9" key="1">
    <citation type="submission" date="2024-02" db="EMBL/GenBank/DDBJ databases">
        <title>Bacteria isolated from the canopy kelp, Nereocystis luetkeana.</title>
        <authorList>
            <person name="Pfister C.A."/>
            <person name="Younker I.T."/>
            <person name="Light S.H."/>
        </authorList>
    </citation>
    <scope>NUCLEOTIDE SEQUENCE [LARGE SCALE GENOMIC DNA]</scope>
    <source>
        <strain evidence="8 9">TI.1.05</strain>
    </source>
</reference>
<comment type="caution">
    <text evidence="8">The sequence shown here is derived from an EMBL/GenBank/DDBJ whole genome shotgun (WGS) entry which is preliminary data.</text>
</comment>
<evidence type="ECO:0000256" key="4">
    <source>
        <dbReference type="ARBA" id="ARBA00022803"/>
    </source>
</evidence>
<feature type="domain" description="Cytochrome c-type biogenesis protein H TPR" evidence="7">
    <location>
        <begin position="118"/>
        <end position="273"/>
    </location>
</feature>
<feature type="transmembrane region" description="Helical" evidence="5">
    <location>
        <begin position="6"/>
        <end position="25"/>
    </location>
</feature>
<keyword evidence="5" id="KW-0472">Membrane</keyword>
<evidence type="ECO:0000313" key="8">
    <source>
        <dbReference type="EMBL" id="MEL0628113.1"/>
    </source>
</evidence>
<keyword evidence="4" id="KW-0802">TPR repeat</keyword>
<dbReference type="Gene3D" id="1.25.40.10">
    <property type="entry name" value="Tetratricopeptide repeat domain"/>
    <property type="match status" value="1"/>
</dbReference>
<dbReference type="Proteomes" id="UP001369082">
    <property type="component" value="Unassembled WGS sequence"/>
</dbReference>
<dbReference type="PANTHER" id="PTHR47870:SF1">
    <property type="entry name" value="CYTOCHROME C-TYPE BIOGENESIS PROTEIN CCMH"/>
    <property type="match status" value="1"/>
</dbReference>
<dbReference type="InterPro" id="IPR011990">
    <property type="entry name" value="TPR-like_helical_dom_sf"/>
</dbReference>
<name>A0ABU9GLF5_9GAMM</name>
<dbReference type="Pfam" id="PF23892">
    <property type="entry name" value="Ig_CycH"/>
    <property type="match status" value="1"/>
</dbReference>
<dbReference type="InterPro" id="IPR017560">
    <property type="entry name" value="Cyt_c_biogenesis_CcmI"/>
</dbReference>
<dbReference type="NCBIfam" id="TIGR03142">
    <property type="entry name" value="cytochro_ccmI"/>
    <property type="match status" value="1"/>
</dbReference>
<keyword evidence="5" id="KW-1133">Transmembrane helix</keyword>
<dbReference type="SUPFAM" id="SSF48452">
    <property type="entry name" value="TPR-like"/>
    <property type="match status" value="1"/>
</dbReference>
<sequence>MIVPFMIAIASLLILFCSVIIIHFIRNRNTESINLERRNQLNHELYDIRLKEVEEDIQQGIVVDKEGLVAELQYNLLDDIEEKKGIKNNSTKGIWIPGIVFLVISSVALYSLIGSFDKVKDWDASLQRYPATYNKLFEQTNSQPNEQELEDLLIGLRTHLAEQPDDSQGWVLYSRLGRIFQDTELAIGGIEKALKASPDNTQIKLEYIELKMKIGDQFEQATAEAALIDLLTTEPDNYDAWSMYAFLAIQNKDFSAAIQRWKKMLPLVESGSEKFNMLKGSIAYAQKQLTLAEAAAEKAVDSQNKAVDNISYRVNVTVSGDVIYTKGNTLFIYAQSINGPAIPIAAIKMPILDFPVSVDLSDLNAMMQNVKLSDYPEFKVKARISSDGTVNQSDGQWFGESDVIKAGQTTPISIRINQQL</sequence>
<gene>
    <name evidence="8" type="primary">ccmI</name>
    <name evidence="8" type="ORF">V6256_00715</name>
</gene>
<dbReference type="Pfam" id="PF23914">
    <property type="entry name" value="TPR_CcmH_CycH"/>
    <property type="match status" value="1"/>
</dbReference>
<accession>A0ABU9GLF5</accession>
<comment type="subcellular location">
    <subcellularLocation>
        <location evidence="1">Cell envelope</location>
    </subcellularLocation>
</comment>
<evidence type="ECO:0000259" key="7">
    <source>
        <dbReference type="Pfam" id="PF23914"/>
    </source>
</evidence>
<dbReference type="InterPro" id="IPR056413">
    <property type="entry name" value="TPR_CcmH_CycH"/>
</dbReference>
<dbReference type="InterPro" id="IPR056412">
    <property type="entry name" value="Ig_CycH"/>
</dbReference>
<dbReference type="RefSeq" id="WP_341596051.1">
    <property type="nucleotide sequence ID" value="NZ_JBAKAZ010000002.1"/>
</dbReference>
<protein>
    <submittedName>
        <fullName evidence="8">C-type cytochrome biogenesis protein CcmI</fullName>
    </submittedName>
</protein>
<evidence type="ECO:0000313" key="9">
    <source>
        <dbReference type="Proteomes" id="UP001369082"/>
    </source>
</evidence>
<keyword evidence="3" id="KW-0201">Cytochrome c-type biogenesis</keyword>
<feature type="transmembrane region" description="Helical" evidence="5">
    <location>
        <begin position="93"/>
        <end position="113"/>
    </location>
</feature>
<keyword evidence="5" id="KW-0812">Transmembrane</keyword>
<keyword evidence="2" id="KW-0677">Repeat</keyword>
<evidence type="ECO:0000259" key="6">
    <source>
        <dbReference type="Pfam" id="PF23892"/>
    </source>
</evidence>
<evidence type="ECO:0000256" key="2">
    <source>
        <dbReference type="ARBA" id="ARBA00022737"/>
    </source>
</evidence>
<dbReference type="EMBL" id="JBAKAZ010000002">
    <property type="protein sequence ID" value="MEL0628113.1"/>
    <property type="molecule type" value="Genomic_DNA"/>
</dbReference>
<keyword evidence="9" id="KW-1185">Reference proteome</keyword>
<evidence type="ECO:0000256" key="1">
    <source>
        <dbReference type="ARBA" id="ARBA00004196"/>
    </source>
</evidence>